<evidence type="ECO:0000313" key="2">
    <source>
        <dbReference type="Proteomes" id="UP000314294"/>
    </source>
</evidence>
<protein>
    <submittedName>
        <fullName evidence="1">Uncharacterized protein</fullName>
    </submittedName>
</protein>
<dbReference type="EMBL" id="SRLO01000174">
    <property type="protein sequence ID" value="TNN69585.1"/>
    <property type="molecule type" value="Genomic_DNA"/>
</dbReference>
<accession>A0A4Z2HW94</accession>
<dbReference type="Proteomes" id="UP000314294">
    <property type="component" value="Unassembled WGS sequence"/>
</dbReference>
<keyword evidence="2" id="KW-1185">Reference proteome</keyword>
<dbReference type="OrthoDB" id="10647457at2759"/>
<comment type="caution">
    <text evidence="1">The sequence shown here is derived from an EMBL/GenBank/DDBJ whole genome shotgun (WGS) entry which is preliminary data.</text>
</comment>
<gene>
    <name evidence="1" type="ORF">EYF80_020230</name>
</gene>
<proteinExistence type="predicted"/>
<organism evidence="1 2">
    <name type="scientific">Liparis tanakae</name>
    <name type="common">Tanaka's snailfish</name>
    <dbReference type="NCBI Taxonomy" id="230148"/>
    <lineage>
        <taxon>Eukaryota</taxon>
        <taxon>Metazoa</taxon>
        <taxon>Chordata</taxon>
        <taxon>Craniata</taxon>
        <taxon>Vertebrata</taxon>
        <taxon>Euteleostomi</taxon>
        <taxon>Actinopterygii</taxon>
        <taxon>Neopterygii</taxon>
        <taxon>Teleostei</taxon>
        <taxon>Neoteleostei</taxon>
        <taxon>Acanthomorphata</taxon>
        <taxon>Eupercaria</taxon>
        <taxon>Perciformes</taxon>
        <taxon>Cottioidei</taxon>
        <taxon>Cottales</taxon>
        <taxon>Liparidae</taxon>
        <taxon>Liparis</taxon>
    </lineage>
</organism>
<name>A0A4Z2HW94_9TELE</name>
<sequence length="252" mass="28296">MSLKPAWFSALTLKKYSAFSLRPDTVKWMDLVTPHLTHFSWPISRASTKYPVILLPPSCSGLAQTKDTLSLVTSVPGYCSRDLGHVFDLYMGRRSRGIQDSDMQCQAGGSSYAGQSDGKRDCMTSYVNQDNLPRRQRSLGHLDLICGGRETYSKLIHSQHTEIVSASLLQVRNKRAIWRTRSIQNFDINWDHLDSSYIDKFEVIVATIHSDAILDGRPSPYSFSARTLKKKIPPSGKGSTFHDILLQVVMGE</sequence>
<dbReference type="AlphaFoldDB" id="A0A4Z2HW94"/>
<reference evidence="1 2" key="1">
    <citation type="submission" date="2019-03" db="EMBL/GenBank/DDBJ databases">
        <title>First draft genome of Liparis tanakae, snailfish: a comprehensive survey of snailfish specific genes.</title>
        <authorList>
            <person name="Kim W."/>
            <person name="Song I."/>
            <person name="Jeong J.-H."/>
            <person name="Kim D."/>
            <person name="Kim S."/>
            <person name="Ryu S."/>
            <person name="Song J.Y."/>
            <person name="Lee S.K."/>
        </authorList>
    </citation>
    <scope>NUCLEOTIDE SEQUENCE [LARGE SCALE GENOMIC DNA]</scope>
    <source>
        <tissue evidence="1">Muscle</tissue>
    </source>
</reference>
<evidence type="ECO:0000313" key="1">
    <source>
        <dbReference type="EMBL" id="TNN69585.1"/>
    </source>
</evidence>